<reference evidence="2" key="1">
    <citation type="journal article" date="2015" name="Nature">
        <title>Complex archaea that bridge the gap between prokaryotes and eukaryotes.</title>
        <authorList>
            <person name="Spang A."/>
            <person name="Saw J.H."/>
            <person name="Jorgensen S.L."/>
            <person name="Zaremba-Niedzwiedzka K."/>
            <person name="Martijn J."/>
            <person name="Lind A.E."/>
            <person name="van Eijk R."/>
            <person name="Schleper C."/>
            <person name="Guy L."/>
            <person name="Ettema T.J."/>
        </authorList>
    </citation>
    <scope>NUCLEOTIDE SEQUENCE</scope>
</reference>
<dbReference type="InterPro" id="IPR000192">
    <property type="entry name" value="Aminotrans_V_dom"/>
</dbReference>
<organism evidence="2">
    <name type="scientific">marine sediment metagenome</name>
    <dbReference type="NCBI Taxonomy" id="412755"/>
    <lineage>
        <taxon>unclassified sequences</taxon>
        <taxon>metagenomes</taxon>
        <taxon>ecological metagenomes</taxon>
    </lineage>
</organism>
<dbReference type="SUPFAM" id="SSF53383">
    <property type="entry name" value="PLP-dependent transferases"/>
    <property type="match status" value="1"/>
</dbReference>
<feature type="domain" description="Aminotransferase class V" evidence="1">
    <location>
        <begin position="1"/>
        <end position="48"/>
    </location>
</feature>
<dbReference type="InterPro" id="IPR015421">
    <property type="entry name" value="PyrdxlP-dep_Trfase_major"/>
</dbReference>
<comment type="caution">
    <text evidence="2">The sequence shown here is derived from an EMBL/GenBank/DDBJ whole genome shotgun (WGS) entry which is preliminary data.</text>
</comment>
<accession>A0A0F8ZN37</accession>
<gene>
    <name evidence="2" type="ORF">LCGC14_2674610</name>
</gene>
<evidence type="ECO:0000259" key="1">
    <source>
        <dbReference type="Pfam" id="PF00266"/>
    </source>
</evidence>
<dbReference type="Gene3D" id="3.40.640.10">
    <property type="entry name" value="Type I PLP-dependent aspartate aminotransferase-like (Major domain)"/>
    <property type="match status" value="1"/>
</dbReference>
<sequence>WQLLCERTGAKLRVVPIDDDGDVILDAYHELLGPRTKLVAVTALANVLAMLHWKKW</sequence>
<name>A0A0F8ZN37_9ZZZZ</name>
<dbReference type="Pfam" id="PF00266">
    <property type="entry name" value="Aminotran_5"/>
    <property type="match status" value="1"/>
</dbReference>
<dbReference type="EMBL" id="LAZR01046988">
    <property type="protein sequence ID" value="KKK95257.1"/>
    <property type="molecule type" value="Genomic_DNA"/>
</dbReference>
<feature type="non-terminal residue" evidence="2">
    <location>
        <position position="1"/>
    </location>
</feature>
<protein>
    <recommendedName>
        <fullName evidence="1">Aminotransferase class V domain-containing protein</fullName>
    </recommendedName>
</protein>
<proteinExistence type="predicted"/>
<dbReference type="AlphaFoldDB" id="A0A0F8ZN37"/>
<dbReference type="InterPro" id="IPR015424">
    <property type="entry name" value="PyrdxlP-dep_Trfase"/>
</dbReference>
<evidence type="ECO:0000313" key="2">
    <source>
        <dbReference type="EMBL" id="KKK95257.1"/>
    </source>
</evidence>